<dbReference type="EMBL" id="FNET01000004">
    <property type="protein sequence ID" value="SDK13225.1"/>
    <property type="molecule type" value="Genomic_DNA"/>
</dbReference>
<evidence type="ECO:0000256" key="1">
    <source>
        <dbReference type="SAM" id="SignalP"/>
    </source>
</evidence>
<evidence type="ECO:0000313" key="3">
    <source>
        <dbReference type="Proteomes" id="UP000199682"/>
    </source>
</evidence>
<feature type="signal peptide" evidence="1">
    <location>
        <begin position="1"/>
        <end position="25"/>
    </location>
</feature>
<evidence type="ECO:0000313" key="2">
    <source>
        <dbReference type="EMBL" id="SDK13225.1"/>
    </source>
</evidence>
<feature type="chain" id="PRO_5011444055" description="DUF2690 domain-containing protein" evidence="1">
    <location>
        <begin position="26"/>
        <end position="143"/>
    </location>
</feature>
<keyword evidence="1" id="KW-0732">Signal</keyword>
<accession>A0A1G8ZFN0</accession>
<proteinExistence type="predicted"/>
<reference evidence="3" key="1">
    <citation type="submission" date="2016-10" db="EMBL/GenBank/DDBJ databases">
        <authorList>
            <person name="Varghese N."/>
            <person name="Submissions S."/>
        </authorList>
    </citation>
    <scope>NUCLEOTIDE SEQUENCE [LARGE SCALE GENOMIC DNA]</scope>
    <source>
        <strain evidence="3">DSM 44796</strain>
    </source>
</reference>
<dbReference type="RefSeq" id="WP_143027691.1">
    <property type="nucleotide sequence ID" value="NZ_FNET01000004.1"/>
</dbReference>
<protein>
    <recommendedName>
        <fullName evidence="4">DUF2690 domain-containing protein</fullName>
    </recommendedName>
</protein>
<dbReference type="AlphaFoldDB" id="A0A1G8ZFN0"/>
<sequence length="143" mass="15459">MLKRIGAAVLAAAAVAVMFTGTAQAEYNPKCTSGVTQIGSTSYIKLGSATIASVKQFKGCNKNWAYTYVWDSWLSSHKRDFYVYTGVWTKDGQAARDQVSGSKGQREVWSSGANTLSVCTAAKGSIQSVESGYWENAFTDLRC</sequence>
<name>A0A1G8ZFN0_9PSEU</name>
<evidence type="ECO:0008006" key="4">
    <source>
        <dbReference type="Google" id="ProtNLM"/>
    </source>
</evidence>
<gene>
    <name evidence="2" type="ORF">SAMN04488074_104331</name>
</gene>
<dbReference type="Proteomes" id="UP000199682">
    <property type="component" value="Unassembled WGS sequence"/>
</dbReference>
<organism evidence="2 3">
    <name type="scientific">Lentzea albidocapillata subsp. violacea</name>
    <dbReference type="NCBI Taxonomy" id="128104"/>
    <lineage>
        <taxon>Bacteria</taxon>
        <taxon>Bacillati</taxon>
        <taxon>Actinomycetota</taxon>
        <taxon>Actinomycetes</taxon>
        <taxon>Pseudonocardiales</taxon>
        <taxon>Pseudonocardiaceae</taxon>
        <taxon>Lentzea</taxon>
    </lineage>
</organism>